<dbReference type="InterPro" id="IPR000847">
    <property type="entry name" value="LysR_HTH_N"/>
</dbReference>
<comment type="similarity">
    <text evidence="1">Belongs to the LysR transcriptional regulatory family.</text>
</comment>
<organism evidence="6 7">
    <name type="scientific">Leptonema illini</name>
    <dbReference type="NCBI Taxonomy" id="183"/>
    <lineage>
        <taxon>Bacteria</taxon>
        <taxon>Pseudomonadati</taxon>
        <taxon>Spirochaetota</taxon>
        <taxon>Spirochaetia</taxon>
        <taxon>Leptospirales</taxon>
        <taxon>Leptospiraceae</taxon>
        <taxon>Leptonema</taxon>
    </lineage>
</organism>
<evidence type="ECO:0000259" key="5">
    <source>
        <dbReference type="PROSITE" id="PS50931"/>
    </source>
</evidence>
<evidence type="ECO:0000256" key="2">
    <source>
        <dbReference type="ARBA" id="ARBA00023015"/>
    </source>
</evidence>
<evidence type="ECO:0000256" key="3">
    <source>
        <dbReference type="ARBA" id="ARBA00023125"/>
    </source>
</evidence>
<keyword evidence="4" id="KW-0804">Transcription</keyword>
<dbReference type="InterPro" id="IPR036388">
    <property type="entry name" value="WH-like_DNA-bd_sf"/>
</dbReference>
<sequence>MRETDYFLQHLTLRQFQLLVAVVDYGGHSAAARELNITQPTISIQLSRMAEIVGSALFQTIGRTQELTETGQQVYDAARSILAALQKLDDEISGMQGDLKGELRICSVSTAGFIPFYLGLFLDRHPHVIPRLHVGNRSELIERIAGNRDDIFITGRVPESLPVDALPIMKNELVVVASPDHPLAKKKSISLEQLANERLLLREPESGTRLAFETVMSESGYEIKPYMELGSNEAVRQAVMGGLGISVLSLSSIELEIASKRMVVIKTEKFPLQKQWFAVSRRGKQLPRAAREFLAFLKHRAADVRR</sequence>
<dbReference type="AlphaFoldDB" id="A0A833LZ40"/>
<dbReference type="PANTHER" id="PTHR30126">
    <property type="entry name" value="HTH-TYPE TRANSCRIPTIONAL REGULATOR"/>
    <property type="match status" value="1"/>
</dbReference>
<accession>A0A833LZ40</accession>
<evidence type="ECO:0000256" key="4">
    <source>
        <dbReference type="ARBA" id="ARBA00023163"/>
    </source>
</evidence>
<evidence type="ECO:0000313" key="7">
    <source>
        <dbReference type="Proteomes" id="UP000460298"/>
    </source>
</evidence>
<gene>
    <name evidence="6" type="ORF">F9K24_01595</name>
</gene>
<dbReference type="InterPro" id="IPR005119">
    <property type="entry name" value="LysR_subst-bd"/>
</dbReference>
<dbReference type="InterPro" id="IPR036390">
    <property type="entry name" value="WH_DNA-bd_sf"/>
</dbReference>
<dbReference type="Pfam" id="PF03466">
    <property type="entry name" value="LysR_substrate"/>
    <property type="match status" value="1"/>
</dbReference>
<dbReference type="SUPFAM" id="SSF46785">
    <property type="entry name" value="Winged helix' DNA-binding domain"/>
    <property type="match status" value="1"/>
</dbReference>
<comment type="caution">
    <text evidence="6">The sequence shown here is derived from an EMBL/GenBank/DDBJ whole genome shotgun (WGS) entry which is preliminary data.</text>
</comment>
<dbReference type="Pfam" id="PF00126">
    <property type="entry name" value="HTH_1"/>
    <property type="match status" value="1"/>
</dbReference>
<dbReference type="GO" id="GO:0000976">
    <property type="term" value="F:transcription cis-regulatory region binding"/>
    <property type="evidence" value="ECO:0007669"/>
    <property type="project" value="TreeGrafter"/>
</dbReference>
<evidence type="ECO:0000313" key="6">
    <source>
        <dbReference type="EMBL" id="KAB2935448.1"/>
    </source>
</evidence>
<name>A0A833LZ40_9LEPT</name>
<dbReference type="GO" id="GO:0003700">
    <property type="term" value="F:DNA-binding transcription factor activity"/>
    <property type="evidence" value="ECO:0007669"/>
    <property type="project" value="InterPro"/>
</dbReference>
<feature type="domain" description="HTH lysR-type" evidence="5">
    <location>
        <begin position="11"/>
        <end position="68"/>
    </location>
</feature>
<protein>
    <submittedName>
        <fullName evidence="6">LysR family transcriptional regulator</fullName>
    </submittedName>
</protein>
<dbReference type="EMBL" id="WBUI01000001">
    <property type="protein sequence ID" value="KAB2935448.1"/>
    <property type="molecule type" value="Genomic_DNA"/>
</dbReference>
<keyword evidence="2" id="KW-0805">Transcription regulation</keyword>
<dbReference type="SUPFAM" id="SSF53850">
    <property type="entry name" value="Periplasmic binding protein-like II"/>
    <property type="match status" value="1"/>
</dbReference>
<dbReference type="Gene3D" id="1.10.10.10">
    <property type="entry name" value="Winged helix-like DNA-binding domain superfamily/Winged helix DNA-binding domain"/>
    <property type="match status" value="1"/>
</dbReference>
<dbReference type="PANTHER" id="PTHR30126:SF5">
    <property type="entry name" value="HTH-TYPE TRANSCRIPTIONAL ACTIVATOR CMPR"/>
    <property type="match status" value="1"/>
</dbReference>
<dbReference type="Gene3D" id="3.40.190.290">
    <property type="match status" value="1"/>
</dbReference>
<reference evidence="6 7" key="1">
    <citation type="submission" date="2019-10" db="EMBL/GenBank/DDBJ databases">
        <title>Extracellular Electron Transfer in a Candidatus Methanoperedens spp. Enrichment Culture.</title>
        <authorList>
            <person name="Berger S."/>
            <person name="Rangel Shaw D."/>
            <person name="Berben T."/>
            <person name="In 'T Zandt M."/>
            <person name="Frank J."/>
            <person name="Reimann J."/>
            <person name="Jetten M.S.M."/>
            <person name="Welte C.U."/>
        </authorList>
    </citation>
    <scope>NUCLEOTIDE SEQUENCE [LARGE SCALE GENOMIC DNA]</scope>
    <source>
        <strain evidence="6">SB12</strain>
    </source>
</reference>
<dbReference type="Proteomes" id="UP000460298">
    <property type="component" value="Unassembled WGS sequence"/>
</dbReference>
<dbReference type="PROSITE" id="PS50931">
    <property type="entry name" value="HTH_LYSR"/>
    <property type="match status" value="1"/>
</dbReference>
<evidence type="ECO:0000256" key="1">
    <source>
        <dbReference type="ARBA" id="ARBA00009437"/>
    </source>
</evidence>
<keyword evidence="3" id="KW-0238">DNA-binding</keyword>
<proteinExistence type="inferred from homology"/>